<dbReference type="EMBL" id="CP051775">
    <property type="protein sequence ID" value="QJE74031.1"/>
    <property type="molecule type" value="Genomic_DNA"/>
</dbReference>
<feature type="chain" id="PRO_5032776562" description="Rap1a immunity protein domain-containing protein" evidence="1">
    <location>
        <begin position="22"/>
        <end position="119"/>
    </location>
</feature>
<name>A0A858R9I8_9PROT</name>
<dbReference type="Proteomes" id="UP000501891">
    <property type="component" value="Chromosome"/>
</dbReference>
<evidence type="ECO:0000313" key="2">
    <source>
        <dbReference type="EMBL" id="QJE74031.1"/>
    </source>
</evidence>
<keyword evidence="1" id="KW-0732">Signal</keyword>
<dbReference type="AlphaFoldDB" id="A0A858R9I8"/>
<dbReference type="KEGG" id="acru:HHL28_13855"/>
<accession>A0A858R9I8</accession>
<reference evidence="2" key="1">
    <citation type="submission" date="2020-04" db="EMBL/GenBank/DDBJ databases">
        <title>A desert anoxygenic phototrophic bacterium fixes CO2 using RubisCO under aerobic conditions.</title>
        <authorList>
            <person name="Tang K."/>
        </authorList>
    </citation>
    <scope>NUCLEOTIDE SEQUENCE [LARGE SCALE GENOMIC DNA]</scope>
    <source>
        <strain evidence="2">MIMtkB3</strain>
    </source>
</reference>
<evidence type="ECO:0000256" key="1">
    <source>
        <dbReference type="SAM" id="SignalP"/>
    </source>
</evidence>
<gene>
    <name evidence="2" type="ORF">HHL28_13855</name>
</gene>
<evidence type="ECO:0008006" key="4">
    <source>
        <dbReference type="Google" id="ProtNLM"/>
    </source>
</evidence>
<protein>
    <recommendedName>
        <fullName evidence="4">Rap1a immunity protein domain-containing protein</fullName>
    </recommendedName>
</protein>
<proteinExistence type="predicted"/>
<evidence type="ECO:0000313" key="3">
    <source>
        <dbReference type="Proteomes" id="UP000501891"/>
    </source>
</evidence>
<sequence>MGMRAWLPVAALVLLAAPAEARDKGGNYAVYAPSCEEVNAGAKEQAVRYGVLTWVQGFLTAFNYAKDETWDILPMDDLDPVVAGMFDYCRENPKDDLAAAAEVMVEEFWSRRLKALPPG</sequence>
<feature type="signal peptide" evidence="1">
    <location>
        <begin position="1"/>
        <end position="21"/>
    </location>
</feature>
<organism evidence="2 3">
    <name type="scientific">Aerophototrophica crusticola</name>
    <dbReference type="NCBI Taxonomy" id="1709002"/>
    <lineage>
        <taxon>Bacteria</taxon>
        <taxon>Pseudomonadati</taxon>
        <taxon>Pseudomonadota</taxon>
        <taxon>Alphaproteobacteria</taxon>
        <taxon>Rhodospirillales</taxon>
        <taxon>Rhodospirillaceae</taxon>
        <taxon>Aerophototrophica</taxon>
    </lineage>
</organism>
<keyword evidence="3" id="KW-1185">Reference proteome</keyword>